<keyword evidence="5 6" id="KW-0804">Transcription</keyword>
<comment type="function">
    <text evidence="6">Involved in transcription antitermination. Required for transcription of ribosomal RNA (rRNA) genes. Binds specifically to the boxA antiterminator sequence of the ribosomal RNA (rrn) operons.</text>
</comment>
<evidence type="ECO:0000256" key="3">
    <source>
        <dbReference type="ARBA" id="ARBA00022884"/>
    </source>
</evidence>
<dbReference type="InterPro" id="IPR035926">
    <property type="entry name" value="NusB-like_sf"/>
</dbReference>
<evidence type="ECO:0000256" key="1">
    <source>
        <dbReference type="ARBA" id="ARBA00005952"/>
    </source>
</evidence>
<dbReference type="EMBL" id="CP032418">
    <property type="protein sequence ID" value="AYC29542.1"/>
    <property type="molecule type" value="Genomic_DNA"/>
</dbReference>
<name>A0A385YVF0_9BACL</name>
<evidence type="ECO:0000256" key="5">
    <source>
        <dbReference type="ARBA" id="ARBA00023163"/>
    </source>
</evidence>
<evidence type="ECO:0000256" key="6">
    <source>
        <dbReference type="HAMAP-Rule" id="MF_00073"/>
    </source>
</evidence>
<dbReference type="CDD" id="cd00619">
    <property type="entry name" value="Terminator_NusB"/>
    <property type="match status" value="1"/>
</dbReference>
<dbReference type="HAMAP" id="MF_00073">
    <property type="entry name" value="NusB"/>
    <property type="match status" value="1"/>
</dbReference>
<dbReference type="PANTHER" id="PTHR11078:SF3">
    <property type="entry name" value="ANTITERMINATION NUSB DOMAIN-CONTAINING PROTEIN"/>
    <property type="match status" value="1"/>
</dbReference>
<organism evidence="8 9">
    <name type="scientific">Paenisporosarcina cavernae</name>
    <dbReference type="NCBI Taxonomy" id="2320858"/>
    <lineage>
        <taxon>Bacteria</taxon>
        <taxon>Bacillati</taxon>
        <taxon>Bacillota</taxon>
        <taxon>Bacilli</taxon>
        <taxon>Bacillales</taxon>
        <taxon>Caryophanaceae</taxon>
        <taxon>Paenisporosarcina</taxon>
    </lineage>
</organism>
<comment type="similarity">
    <text evidence="1 6">Belongs to the NusB family.</text>
</comment>
<dbReference type="Pfam" id="PF01029">
    <property type="entry name" value="NusB"/>
    <property type="match status" value="1"/>
</dbReference>
<dbReference type="InterPro" id="IPR006027">
    <property type="entry name" value="NusB_RsmB_TIM44"/>
</dbReference>
<gene>
    <name evidence="6 8" type="primary">nusB</name>
    <name evidence="8" type="ORF">D3873_06460</name>
</gene>
<keyword evidence="2 6" id="KW-0889">Transcription antitermination</keyword>
<dbReference type="OrthoDB" id="9811381at2"/>
<feature type="domain" description="NusB/RsmB/TIM44" evidence="7">
    <location>
        <begin position="4"/>
        <end position="124"/>
    </location>
</feature>
<dbReference type="GO" id="GO:0003723">
    <property type="term" value="F:RNA binding"/>
    <property type="evidence" value="ECO:0007669"/>
    <property type="project" value="UniProtKB-UniRule"/>
</dbReference>
<dbReference type="GO" id="GO:0006353">
    <property type="term" value="P:DNA-templated transcription termination"/>
    <property type="evidence" value="ECO:0007669"/>
    <property type="project" value="UniProtKB-UniRule"/>
</dbReference>
<dbReference type="PANTHER" id="PTHR11078">
    <property type="entry name" value="N UTILIZATION SUBSTANCE PROTEIN B-RELATED"/>
    <property type="match status" value="1"/>
</dbReference>
<keyword evidence="9" id="KW-1185">Reference proteome</keyword>
<sequence length="131" mass="15030">MKRREAREKAIQTLFQLDNSELQVDEAISHVMGEESDSFYEKLVRGTVSHVIEIDEKLRANLENWSLDRLPKIERTVLRLAVYELSYNEDAPARVVMNEAIELSKLFGDEQSSKFVNGVLSKFIPKSSQGE</sequence>
<accession>A0A385YVF0</accession>
<keyword evidence="4 6" id="KW-0805">Transcription regulation</keyword>
<dbReference type="RefSeq" id="WP_119883282.1">
    <property type="nucleotide sequence ID" value="NZ_CP032418.1"/>
</dbReference>
<dbReference type="Proteomes" id="UP000265725">
    <property type="component" value="Chromosome"/>
</dbReference>
<evidence type="ECO:0000259" key="7">
    <source>
        <dbReference type="Pfam" id="PF01029"/>
    </source>
</evidence>
<dbReference type="SUPFAM" id="SSF48013">
    <property type="entry name" value="NusB-like"/>
    <property type="match status" value="1"/>
</dbReference>
<dbReference type="Gene3D" id="1.10.940.10">
    <property type="entry name" value="NusB-like"/>
    <property type="match status" value="1"/>
</dbReference>
<keyword evidence="3 6" id="KW-0694">RNA-binding</keyword>
<evidence type="ECO:0000313" key="9">
    <source>
        <dbReference type="Proteomes" id="UP000265725"/>
    </source>
</evidence>
<dbReference type="InterPro" id="IPR011605">
    <property type="entry name" value="NusB_fam"/>
</dbReference>
<proteinExistence type="inferred from homology"/>
<dbReference type="GO" id="GO:0005829">
    <property type="term" value="C:cytosol"/>
    <property type="evidence" value="ECO:0007669"/>
    <property type="project" value="TreeGrafter"/>
</dbReference>
<dbReference type="NCBIfam" id="TIGR01951">
    <property type="entry name" value="nusB"/>
    <property type="match status" value="1"/>
</dbReference>
<evidence type="ECO:0000256" key="4">
    <source>
        <dbReference type="ARBA" id="ARBA00023015"/>
    </source>
</evidence>
<dbReference type="KEGG" id="paek:D3873_06460"/>
<dbReference type="GO" id="GO:0031564">
    <property type="term" value="P:transcription antitermination"/>
    <property type="evidence" value="ECO:0007669"/>
    <property type="project" value="UniProtKB-KW"/>
</dbReference>
<protein>
    <recommendedName>
        <fullName evidence="6">Transcription antitermination protein NusB</fullName>
    </recommendedName>
    <alternativeName>
        <fullName evidence="6">Antitermination factor NusB</fullName>
    </alternativeName>
</protein>
<reference evidence="9" key="1">
    <citation type="submission" date="2018-09" db="EMBL/GenBank/DDBJ databases">
        <authorList>
            <person name="Zhu H."/>
        </authorList>
    </citation>
    <scope>NUCLEOTIDE SEQUENCE [LARGE SCALE GENOMIC DNA]</scope>
    <source>
        <strain evidence="9">K2R23-3</strain>
    </source>
</reference>
<evidence type="ECO:0000256" key="2">
    <source>
        <dbReference type="ARBA" id="ARBA00022814"/>
    </source>
</evidence>
<dbReference type="AlphaFoldDB" id="A0A385YVF0"/>
<evidence type="ECO:0000313" key="8">
    <source>
        <dbReference type="EMBL" id="AYC29542.1"/>
    </source>
</evidence>